<dbReference type="InterPro" id="IPR013151">
    <property type="entry name" value="Immunoglobulin_dom"/>
</dbReference>
<keyword evidence="7" id="KW-1185">Reference proteome</keyword>
<dbReference type="EMBL" id="JAFBMS010000089">
    <property type="protein sequence ID" value="KAG9337382.1"/>
    <property type="molecule type" value="Genomic_DNA"/>
</dbReference>
<dbReference type="InterPro" id="IPR003597">
    <property type="entry name" value="Ig_C1-set"/>
</dbReference>
<proteinExistence type="predicted"/>
<organism evidence="6 7">
    <name type="scientific">Albula glossodonta</name>
    <name type="common">roundjaw bonefish</name>
    <dbReference type="NCBI Taxonomy" id="121402"/>
    <lineage>
        <taxon>Eukaryota</taxon>
        <taxon>Metazoa</taxon>
        <taxon>Chordata</taxon>
        <taxon>Craniata</taxon>
        <taxon>Vertebrata</taxon>
        <taxon>Euteleostomi</taxon>
        <taxon>Actinopterygii</taxon>
        <taxon>Neopterygii</taxon>
        <taxon>Teleostei</taxon>
        <taxon>Albuliformes</taxon>
        <taxon>Albulidae</taxon>
        <taxon>Albula</taxon>
    </lineage>
</organism>
<evidence type="ECO:0000256" key="1">
    <source>
        <dbReference type="ARBA" id="ARBA00023157"/>
    </source>
</evidence>
<gene>
    <name evidence="6" type="ORF">JZ751_028802</name>
</gene>
<feature type="domain" description="Ig-like" evidence="5">
    <location>
        <begin position="141"/>
        <end position="239"/>
    </location>
</feature>
<feature type="domain" description="Ig-like" evidence="5">
    <location>
        <begin position="449"/>
        <end position="551"/>
    </location>
</feature>
<name>A0A8T2NI98_9TELE</name>
<keyword evidence="2" id="KW-0393">Immunoglobulin domain</keyword>
<feature type="domain" description="Ig-like" evidence="5">
    <location>
        <begin position="994"/>
        <end position="1092"/>
    </location>
</feature>
<evidence type="ECO:0000256" key="3">
    <source>
        <dbReference type="SAM" id="MobiDB-lite"/>
    </source>
</evidence>
<dbReference type="SMART" id="SM00407">
    <property type="entry name" value="IGc1"/>
    <property type="match status" value="9"/>
</dbReference>
<dbReference type="Proteomes" id="UP000824540">
    <property type="component" value="Unassembled WGS sequence"/>
</dbReference>
<protein>
    <recommendedName>
        <fullName evidence="5">Ig-like domain-containing protein</fullName>
    </recommendedName>
</protein>
<evidence type="ECO:0000256" key="2">
    <source>
        <dbReference type="ARBA" id="ARBA00023319"/>
    </source>
</evidence>
<feature type="domain" description="Ig-like" evidence="5">
    <location>
        <begin position="663"/>
        <end position="767"/>
    </location>
</feature>
<comment type="caution">
    <text evidence="6">The sequence shown here is derived from an EMBL/GenBank/DDBJ whole genome shotgun (WGS) entry which is preliminary data.</text>
</comment>
<feature type="domain" description="Ig-like" evidence="5">
    <location>
        <begin position="33"/>
        <end position="130"/>
    </location>
</feature>
<feature type="region of interest" description="Disordered" evidence="3">
    <location>
        <begin position="538"/>
        <end position="572"/>
    </location>
</feature>
<feature type="transmembrane region" description="Helical" evidence="4">
    <location>
        <begin position="1126"/>
        <end position="1146"/>
    </location>
</feature>
<keyword evidence="1" id="KW-1015">Disulfide bond</keyword>
<keyword evidence="4" id="KW-1133">Transmembrane helix</keyword>
<keyword evidence="4" id="KW-0472">Membrane</keyword>
<dbReference type="Gene3D" id="2.60.40.10">
    <property type="entry name" value="Immunoglobulins"/>
    <property type="match status" value="10"/>
</dbReference>
<dbReference type="InterPro" id="IPR003599">
    <property type="entry name" value="Ig_sub"/>
</dbReference>
<dbReference type="Pfam" id="PF00047">
    <property type="entry name" value="ig"/>
    <property type="match status" value="1"/>
</dbReference>
<dbReference type="Pfam" id="PF07654">
    <property type="entry name" value="C1-set"/>
    <property type="match status" value="8"/>
</dbReference>
<evidence type="ECO:0000313" key="6">
    <source>
        <dbReference type="EMBL" id="KAG9337382.1"/>
    </source>
</evidence>
<sequence>MALDIYTDLLIQHCDYFDYWGKGTRITVTSETPRAPTTLFPLMACGSEGVTDTLTLACITSGFSPSSSVTFAWQDNNDKSISDFIQYPDVQSNGANTRISQLRVKAADWDPQKPYKCAVSHPSMSTAKVESFRKPAPPSPPTVNLLPVSSGNSTPDALICVIRDFYPKTLAVNWKVNGRDQTGSITWQTEKQAPGVYSASSILKVDRTKWDSSEEYTCEVVHQKKTFSQKTSKKQAAVEGATVTWTVDGTEKRSGVNTPSGAKRVGHLYRKTSTLTLRQTDWFDGKRVQCSIQQSSDKPPINKDISMGQGIKTSEWHTSKFTCAVKHASLKSYSTPLLKTVARELDKPCLEVTLKPPRVREMFINNQAVLDCDITGAEQAAVEGATVTWTVDGTEKRSGTNGRYSVTSLFTVKTSEWHTSNFTCAVKHASLRSDSTPLLKTVARELDKPCLEVTLKPPRVREMFINNQAVLDCDITGAEEAAVTMATVTWTVDGTEIKSGVNTPSVAKRVGHLYRKTSSLTLTQTDWFDGKRVQCSVQQSSDKPPINKDISMGQGSKAPPTLLIRPPTDTETEGRTDVTLVCLVTGFSPSDIYIMWRKDNGAYQQGVTGETLQTNGRYSVTSLFTVKTSEWHTSKFTCAVKHASLKSYSTPLLKTVARELDKPCLEVTLKPPRVREMFINNQAVLDCDITGAEQAAVEGATVTWTVDGTEKRSGVNTPSGAKRTNGRYSVTSLFTVKTSEWHTSNFTCAVKHASLRSDSTPLLKTVARELDKPCLEVTLKPPRVREMFINNQAVLDCDITGAEEAAVTMATTNGRYSVTSLFTVKTSEWHTSKFTCAVKHASLKSYSTPLLKTVARELDKPCLEVTLKPPRVREMFIDNQAVLDCKAPPTLLIRPPTDTETEGRTDVTLVCLVTGFSPSDIYIMWRKDNGAYQQGVTGETLQTNGRYSVTSLFTVKTSEWHTSKFTCAVKHASLKSYSTPLLKTVARELDSESPTVLILTPTEKELNGKSNLTLACVVTGTSPRDVYTMWRVGAGEHQEGVTGEPVRSSDGTYSITSLLRITREEWKKHSFTCAVKHSTTENLSAPVQATVSREMVQCRDSQFGFSKSCNEEGEEDDELGSLWSTASWFVILFLCTVIYSVILSLIKVLQLNWSKSHCKNVLLQLQF</sequence>
<feature type="domain" description="Ig-like" evidence="5">
    <location>
        <begin position="348"/>
        <end position="443"/>
    </location>
</feature>
<dbReference type="InterPro" id="IPR036179">
    <property type="entry name" value="Ig-like_dom_sf"/>
</dbReference>
<dbReference type="InterPro" id="IPR013783">
    <property type="entry name" value="Ig-like_fold"/>
</dbReference>
<evidence type="ECO:0000256" key="4">
    <source>
        <dbReference type="SAM" id="Phobius"/>
    </source>
</evidence>
<dbReference type="SUPFAM" id="SSF48726">
    <property type="entry name" value="Immunoglobulin"/>
    <property type="match status" value="10"/>
</dbReference>
<dbReference type="PANTHER" id="PTHR23411">
    <property type="entry name" value="TAPASIN"/>
    <property type="match status" value="1"/>
</dbReference>
<dbReference type="FunFam" id="2.60.40.10:FF:002350">
    <property type="entry name" value="Immunoglobulin heavy variable 1-4"/>
    <property type="match status" value="1"/>
</dbReference>
<dbReference type="OrthoDB" id="9945861at2759"/>
<dbReference type="PROSITE" id="PS00290">
    <property type="entry name" value="IG_MHC"/>
    <property type="match status" value="1"/>
</dbReference>
<dbReference type="AlphaFoldDB" id="A0A8T2NI98"/>
<evidence type="ECO:0000313" key="7">
    <source>
        <dbReference type="Proteomes" id="UP000824540"/>
    </source>
</evidence>
<dbReference type="FunFam" id="2.60.40.10:FF:000463">
    <property type="entry name" value="Immunoglobulin heavy constant gamma 1"/>
    <property type="match status" value="1"/>
</dbReference>
<dbReference type="SMART" id="SM00409">
    <property type="entry name" value="IG"/>
    <property type="match status" value="6"/>
</dbReference>
<dbReference type="FunFam" id="2.60.40.10:FF:000283">
    <property type="entry name" value="Immunoglobulin kappa constant"/>
    <property type="match status" value="3"/>
</dbReference>
<feature type="domain" description="Ig-like" evidence="5">
    <location>
        <begin position="242"/>
        <end position="306"/>
    </location>
</feature>
<feature type="domain" description="Ig-like" evidence="5">
    <location>
        <begin position="560"/>
        <end position="649"/>
    </location>
</feature>
<dbReference type="CDD" id="cd00098">
    <property type="entry name" value="IgC1"/>
    <property type="match status" value="4"/>
</dbReference>
<keyword evidence="4" id="KW-0812">Transmembrane</keyword>
<feature type="domain" description="Ig-like" evidence="5">
    <location>
        <begin position="889"/>
        <end position="978"/>
    </location>
</feature>
<dbReference type="InterPro" id="IPR050380">
    <property type="entry name" value="Immune_Resp_Modulators"/>
</dbReference>
<reference evidence="6" key="1">
    <citation type="thesis" date="2021" institute="BYU ScholarsArchive" country="Provo, UT, USA">
        <title>Applications of and Algorithms for Genome Assembly and Genomic Analyses with an Emphasis on Marine Teleosts.</title>
        <authorList>
            <person name="Pickett B.D."/>
        </authorList>
    </citation>
    <scope>NUCLEOTIDE SEQUENCE</scope>
    <source>
        <strain evidence="6">HI-2016</strain>
    </source>
</reference>
<dbReference type="InterPro" id="IPR007110">
    <property type="entry name" value="Ig-like_dom"/>
</dbReference>
<accession>A0A8T2NI98</accession>
<dbReference type="PROSITE" id="PS50835">
    <property type="entry name" value="IG_LIKE"/>
    <property type="match status" value="9"/>
</dbReference>
<evidence type="ECO:0000259" key="5">
    <source>
        <dbReference type="PROSITE" id="PS50835"/>
    </source>
</evidence>
<dbReference type="InterPro" id="IPR003006">
    <property type="entry name" value="Ig/MHC_CS"/>
</dbReference>